<protein>
    <recommendedName>
        <fullName evidence="6">Amino acid transporter</fullName>
    </recommendedName>
</protein>
<keyword evidence="2 6" id="KW-0813">Transport</keyword>
<evidence type="ECO:0000256" key="5">
    <source>
        <dbReference type="ARBA" id="ARBA00023136"/>
    </source>
</evidence>
<evidence type="ECO:0000256" key="7">
    <source>
        <dbReference type="SAM" id="MobiDB-lite"/>
    </source>
</evidence>
<dbReference type="PANTHER" id="PTHR11958">
    <property type="entry name" value="SODIUM/DICARBOXYLATE SYMPORTER-RELATED"/>
    <property type="match status" value="1"/>
</dbReference>
<evidence type="ECO:0000256" key="6">
    <source>
        <dbReference type="RuleBase" id="RU361216"/>
    </source>
</evidence>
<dbReference type="GO" id="GO:0005886">
    <property type="term" value="C:plasma membrane"/>
    <property type="evidence" value="ECO:0007669"/>
    <property type="project" value="TreeGrafter"/>
</dbReference>
<dbReference type="GO" id="GO:0098712">
    <property type="term" value="P:L-glutamate import across plasma membrane"/>
    <property type="evidence" value="ECO:0007669"/>
    <property type="project" value="TreeGrafter"/>
</dbReference>
<dbReference type="GO" id="GO:0005313">
    <property type="term" value="F:L-glutamate transmembrane transporter activity"/>
    <property type="evidence" value="ECO:0007669"/>
    <property type="project" value="TreeGrafter"/>
</dbReference>
<keyword evidence="4 6" id="KW-1133">Transmembrane helix</keyword>
<evidence type="ECO:0000256" key="2">
    <source>
        <dbReference type="ARBA" id="ARBA00022448"/>
    </source>
</evidence>
<feature type="region of interest" description="Disordered" evidence="7">
    <location>
        <begin position="1"/>
        <end position="74"/>
    </location>
</feature>
<accession>A0AAD8ZFT5</accession>
<dbReference type="InterPro" id="IPR001991">
    <property type="entry name" value="Na-dicarboxylate_symporter"/>
</dbReference>
<feature type="region of interest" description="Disordered" evidence="7">
    <location>
        <begin position="374"/>
        <end position="395"/>
    </location>
</feature>
<evidence type="ECO:0000256" key="4">
    <source>
        <dbReference type="ARBA" id="ARBA00022989"/>
    </source>
</evidence>
<dbReference type="Pfam" id="PF00375">
    <property type="entry name" value="SDF"/>
    <property type="match status" value="1"/>
</dbReference>
<feature type="transmembrane region" description="Helical" evidence="6">
    <location>
        <begin position="150"/>
        <end position="172"/>
    </location>
</feature>
<comment type="caution">
    <text evidence="8">The sequence shown here is derived from an EMBL/GenBank/DDBJ whole genome shotgun (WGS) entry which is preliminary data.</text>
</comment>
<keyword evidence="3 6" id="KW-0812">Transmembrane</keyword>
<reference evidence="8" key="1">
    <citation type="submission" date="2023-03" db="EMBL/GenBank/DDBJ databases">
        <title>Electrophorus voltai genome.</title>
        <authorList>
            <person name="Bian C."/>
        </authorList>
    </citation>
    <scope>NUCLEOTIDE SEQUENCE</scope>
    <source>
        <strain evidence="8">CB-2022</strain>
        <tissue evidence="8">Muscle</tissue>
    </source>
</reference>
<feature type="compositionally biased region" description="Polar residues" evidence="7">
    <location>
        <begin position="383"/>
        <end position="392"/>
    </location>
</feature>
<keyword evidence="9" id="KW-1185">Reference proteome</keyword>
<keyword evidence="5 6" id="KW-0472">Membrane</keyword>
<comment type="subcellular location">
    <subcellularLocation>
        <location evidence="1 6">Membrane</location>
        <topology evidence="1 6">Multi-pass membrane protein</topology>
    </subcellularLocation>
</comment>
<dbReference type="SUPFAM" id="SSF118215">
    <property type="entry name" value="Proton glutamate symport protein"/>
    <property type="match status" value="1"/>
</dbReference>
<dbReference type="GO" id="GO:0070778">
    <property type="term" value="P:L-aspartate transmembrane transport"/>
    <property type="evidence" value="ECO:0007669"/>
    <property type="project" value="TreeGrafter"/>
</dbReference>
<feature type="transmembrane region" description="Helical" evidence="6">
    <location>
        <begin position="187"/>
        <end position="211"/>
    </location>
</feature>
<evidence type="ECO:0000256" key="3">
    <source>
        <dbReference type="ARBA" id="ARBA00022692"/>
    </source>
</evidence>
<comment type="similarity">
    <text evidence="6">Belongs to the dicarboxylate/amino acid:cation symporter (DAACS) (TC 2.A.23) family.</text>
</comment>
<feature type="compositionally biased region" description="Basic and acidic residues" evidence="7">
    <location>
        <begin position="57"/>
        <end position="69"/>
    </location>
</feature>
<dbReference type="PANTHER" id="PTHR11958:SF55">
    <property type="entry name" value="AMINO ACID TRANSPORTER"/>
    <property type="match status" value="1"/>
</dbReference>
<keyword evidence="6" id="KW-0769">Symport</keyword>
<dbReference type="GO" id="GO:0015501">
    <property type="term" value="F:glutamate:sodium symporter activity"/>
    <property type="evidence" value="ECO:0007669"/>
    <property type="project" value="TreeGrafter"/>
</dbReference>
<evidence type="ECO:0000313" key="9">
    <source>
        <dbReference type="Proteomes" id="UP001239994"/>
    </source>
</evidence>
<dbReference type="Gene3D" id="1.10.3860.10">
    <property type="entry name" value="Sodium:dicarboxylate symporter"/>
    <property type="match status" value="2"/>
</dbReference>
<dbReference type="InterPro" id="IPR036458">
    <property type="entry name" value="Na:dicarbo_symporter_sf"/>
</dbReference>
<dbReference type="AlphaFoldDB" id="A0AAD8ZFT5"/>
<sequence length="414" mass="44695">MASDRSTLPVKLLRQPPVGHGGGLAEGADTLPQGQGARRAGVLRVEEGGEEPGQQAEGREGRRTKEERSSYQTKTNLGLKGDLLELREKNKAVLKKPHFLQQGPLGAAVEVPSVLFSGIDRLLCHDRDLREQTELRGMIMSDFFNILNEIIMKMVAMIIWYPALGIASLIYGKMAAIGNLEVVAKQLGIYIVTVIIGLVIYGRIILLAIFFASSSLTLARGRLLPVLIALCVTDSRMTGTLASVGAVSIPSAGLATKFLILTAVGLPTQDISLFIGVDWLLWFMAEGLIIPPSLRVRAGLLYLSVCVPIDSVLVHFARSPLHGRRHRLVMALAEHGSVDGSPVPSAYSKHIGALVSTCREDSDQRLRGQLMDRLGKEDREQADTGSTDSDNPSGVGLLSLPVFSPSIHNLVEFG</sequence>
<gene>
    <name evidence="8" type="ORF">P4O66_007734</name>
</gene>
<dbReference type="PRINTS" id="PR00173">
    <property type="entry name" value="EDTRNSPORT"/>
</dbReference>
<proteinExistence type="inferred from homology"/>
<evidence type="ECO:0000313" key="8">
    <source>
        <dbReference type="EMBL" id="KAK1798276.1"/>
    </source>
</evidence>
<name>A0AAD8ZFT5_9TELE</name>
<dbReference type="Proteomes" id="UP001239994">
    <property type="component" value="Unassembled WGS sequence"/>
</dbReference>
<dbReference type="EMBL" id="JAROKS010000012">
    <property type="protein sequence ID" value="KAK1798276.1"/>
    <property type="molecule type" value="Genomic_DNA"/>
</dbReference>
<dbReference type="InterPro" id="IPR050746">
    <property type="entry name" value="DAACS"/>
</dbReference>
<organism evidence="8 9">
    <name type="scientific">Electrophorus voltai</name>
    <dbReference type="NCBI Taxonomy" id="2609070"/>
    <lineage>
        <taxon>Eukaryota</taxon>
        <taxon>Metazoa</taxon>
        <taxon>Chordata</taxon>
        <taxon>Craniata</taxon>
        <taxon>Vertebrata</taxon>
        <taxon>Euteleostomi</taxon>
        <taxon>Actinopterygii</taxon>
        <taxon>Neopterygii</taxon>
        <taxon>Teleostei</taxon>
        <taxon>Ostariophysi</taxon>
        <taxon>Gymnotiformes</taxon>
        <taxon>Gymnotoidei</taxon>
        <taxon>Gymnotidae</taxon>
        <taxon>Electrophorus</taxon>
    </lineage>
</organism>
<comment type="caution">
    <text evidence="6">Lacks conserved residue(s) required for the propagation of feature annotation.</text>
</comment>
<dbReference type="GO" id="GO:0015175">
    <property type="term" value="F:neutral L-amino acid transmembrane transporter activity"/>
    <property type="evidence" value="ECO:0007669"/>
    <property type="project" value="TreeGrafter"/>
</dbReference>
<evidence type="ECO:0000256" key="1">
    <source>
        <dbReference type="ARBA" id="ARBA00004141"/>
    </source>
</evidence>